<gene>
    <name evidence="2" type="ORF">RDWZM_005003</name>
</gene>
<dbReference type="AlphaFoldDB" id="A0A9Q0RN41"/>
<evidence type="ECO:0000256" key="1">
    <source>
        <dbReference type="SAM" id="SignalP"/>
    </source>
</evidence>
<organism evidence="2 3">
    <name type="scientific">Blomia tropicalis</name>
    <name type="common">Mite</name>
    <dbReference type="NCBI Taxonomy" id="40697"/>
    <lineage>
        <taxon>Eukaryota</taxon>
        <taxon>Metazoa</taxon>
        <taxon>Ecdysozoa</taxon>
        <taxon>Arthropoda</taxon>
        <taxon>Chelicerata</taxon>
        <taxon>Arachnida</taxon>
        <taxon>Acari</taxon>
        <taxon>Acariformes</taxon>
        <taxon>Sarcoptiformes</taxon>
        <taxon>Astigmata</taxon>
        <taxon>Glycyphagoidea</taxon>
        <taxon>Echimyopodidae</taxon>
        <taxon>Blomia</taxon>
    </lineage>
</organism>
<proteinExistence type="predicted"/>
<dbReference type="EMBL" id="JAPWDV010000002">
    <property type="protein sequence ID" value="KAJ6219191.1"/>
    <property type="molecule type" value="Genomic_DNA"/>
</dbReference>
<feature type="chain" id="PRO_5040123754" evidence="1">
    <location>
        <begin position="22"/>
        <end position="171"/>
    </location>
</feature>
<evidence type="ECO:0000313" key="2">
    <source>
        <dbReference type="EMBL" id="KAJ6219191.1"/>
    </source>
</evidence>
<feature type="signal peptide" evidence="1">
    <location>
        <begin position="1"/>
        <end position="21"/>
    </location>
</feature>
<comment type="caution">
    <text evidence="2">The sequence shown here is derived from an EMBL/GenBank/DDBJ whole genome shotgun (WGS) entry which is preliminary data.</text>
</comment>
<evidence type="ECO:0000313" key="3">
    <source>
        <dbReference type="Proteomes" id="UP001142055"/>
    </source>
</evidence>
<protein>
    <submittedName>
        <fullName evidence="2">Uncharacterized protein</fullName>
    </submittedName>
</protein>
<sequence length="171" mass="18873">MFALVFVTFIISSHTIGMVQSHPMVTSPSPFVPIKPNQLKANVSPAKSLRDLFFSGLFVFRLPTTQSDIDSLDENPVPEIETNELSADSNPSFTTILPTVEQPTEKPTTERPKTTSIPIMINSRLSSMRSLDKAIISPIPIVHTVSSDQVVKKTIFTSPKLSDTIENLTFE</sequence>
<name>A0A9Q0RN41_BLOTA</name>
<accession>A0A9Q0RN41</accession>
<keyword evidence="1" id="KW-0732">Signal</keyword>
<dbReference type="Proteomes" id="UP001142055">
    <property type="component" value="Chromosome 2"/>
</dbReference>
<keyword evidence="3" id="KW-1185">Reference proteome</keyword>
<reference evidence="2" key="1">
    <citation type="submission" date="2022-12" db="EMBL/GenBank/DDBJ databases">
        <title>Genome assemblies of Blomia tropicalis.</title>
        <authorList>
            <person name="Cui Y."/>
        </authorList>
    </citation>
    <scope>NUCLEOTIDE SEQUENCE</scope>
    <source>
        <tissue evidence="2">Adult mites</tissue>
    </source>
</reference>